<dbReference type="PANTHER" id="PTHR48010:SF96">
    <property type="entry name" value="OS05G0595800 PROTEIN"/>
    <property type="match status" value="1"/>
</dbReference>
<dbReference type="EMBL" id="JAHRHJ020000006">
    <property type="protein sequence ID" value="KAH9313286.1"/>
    <property type="molecule type" value="Genomic_DNA"/>
</dbReference>
<evidence type="ECO:0000313" key="5">
    <source>
        <dbReference type="EMBL" id="KAH9313286.1"/>
    </source>
</evidence>
<evidence type="ECO:0000256" key="1">
    <source>
        <dbReference type="ARBA" id="ARBA00022614"/>
    </source>
</evidence>
<gene>
    <name evidence="5" type="ORF">KI387_028321</name>
</gene>
<dbReference type="PANTHER" id="PTHR48010">
    <property type="entry name" value="OS05G0588300 PROTEIN"/>
    <property type="match status" value="1"/>
</dbReference>
<evidence type="ECO:0000256" key="2">
    <source>
        <dbReference type="ARBA" id="ARBA00022737"/>
    </source>
</evidence>
<organism evidence="5 6">
    <name type="scientific">Taxus chinensis</name>
    <name type="common">Chinese yew</name>
    <name type="synonym">Taxus wallichiana var. chinensis</name>
    <dbReference type="NCBI Taxonomy" id="29808"/>
    <lineage>
        <taxon>Eukaryota</taxon>
        <taxon>Viridiplantae</taxon>
        <taxon>Streptophyta</taxon>
        <taxon>Embryophyta</taxon>
        <taxon>Tracheophyta</taxon>
        <taxon>Spermatophyta</taxon>
        <taxon>Pinopsida</taxon>
        <taxon>Pinidae</taxon>
        <taxon>Conifers II</taxon>
        <taxon>Cupressales</taxon>
        <taxon>Taxaceae</taxon>
        <taxon>Taxus</taxon>
    </lineage>
</organism>
<feature type="domain" description="Leucine-rich repeat-containing N-terminal plant-type" evidence="4">
    <location>
        <begin position="40"/>
        <end position="75"/>
    </location>
</feature>
<dbReference type="Proteomes" id="UP000824469">
    <property type="component" value="Unassembled WGS sequence"/>
</dbReference>
<dbReference type="AlphaFoldDB" id="A0AA38G026"/>
<evidence type="ECO:0000256" key="3">
    <source>
        <dbReference type="SAM" id="SignalP"/>
    </source>
</evidence>
<evidence type="ECO:0000313" key="6">
    <source>
        <dbReference type="Proteomes" id="UP000824469"/>
    </source>
</evidence>
<dbReference type="FunFam" id="3.80.10.10:FF:000383">
    <property type="entry name" value="Leucine-rich repeat receptor protein kinase EMS1"/>
    <property type="match status" value="1"/>
</dbReference>
<feature type="non-terminal residue" evidence="5">
    <location>
        <position position="206"/>
    </location>
</feature>
<keyword evidence="6" id="KW-1185">Reference proteome</keyword>
<reference evidence="5 6" key="1">
    <citation type="journal article" date="2021" name="Nat. Plants">
        <title>The Taxus genome provides insights into paclitaxel biosynthesis.</title>
        <authorList>
            <person name="Xiong X."/>
            <person name="Gou J."/>
            <person name="Liao Q."/>
            <person name="Li Y."/>
            <person name="Zhou Q."/>
            <person name="Bi G."/>
            <person name="Li C."/>
            <person name="Du R."/>
            <person name="Wang X."/>
            <person name="Sun T."/>
            <person name="Guo L."/>
            <person name="Liang H."/>
            <person name="Lu P."/>
            <person name="Wu Y."/>
            <person name="Zhang Z."/>
            <person name="Ro D.K."/>
            <person name="Shang Y."/>
            <person name="Huang S."/>
            <person name="Yan J."/>
        </authorList>
    </citation>
    <scope>NUCLEOTIDE SEQUENCE [LARGE SCALE GENOMIC DNA]</scope>
    <source>
        <strain evidence="5">Ta-2019</strain>
    </source>
</reference>
<keyword evidence="3" id="KW-0732">Signal</keyword>
<dbReference type="InterPro" id="IPR013210">
    <property type="entry name" value="LRR_N_plant-typ"/>
</dbReference>
<sequence length="206" mass="22626">MALKYSLLPLSSSFFYVVFLVSSLHAFETVYEDVSFRGLDHDFQALLELRKTLGVESSVWDSSESPCGWFGVTCDEITASDGVVMETRVVGLELDGKQLAGSLSPAIGRLSELEKLSFADNLLGGRIPKEIGSCLKLEIVDLRGNKLYGPIPFEFSKLRSLKVLHLSDNSLSGEISFLSLRGNPDGLSDGPFPYLEYLNLANNHLT</sequence>
<name>A0AA38G026_TAXCH</name>
<dbReference type="InterPro" id="IPR032675">
    <property type="entry name" value="LRR_dom_sf"/>
</dbReference>
<evidence type="ECO:0000259" key="4">
    <source>
        <dbReference type="Pfam" id="PF08263"/>
    </source>
</evidence>
<dbReference type="InterPro" id="IPR050994">
    <property type="entry name" value="At_inactive_RLKs"/>
</dbReference>
<comment type="caution">
    <text evidence="5">The sequence shown here is derived from an EMBL/GenBank/DDBJ whole genome shotgun (WGS) entry which is preliminary data.</text>
</comment>
<protein>
    <recommendedName>
        <fullName evidence="4">Leucine-rich repeat-containing N-terminal plant-type domain-containing protein</fullName>
    </recommendedName>
</protein>
<dbReference type="Pfam" id="PF00560">
    <property type="entry name" value="LRR_1"/>
    <property type="match status" value="3"/>
</dbReference>
<keyword evidence="1" id="KW-0433">Leucine-rich repeat</keyword>
<dbReference type="Pfam" id="PF08263">
    <property type="entry name" value="LRRNT_2"/>
    <property type="match status" value="1"/>
</dbReference>
<dbReference type="SUPFAM" id="SSF52058">
    <property type="entry name" value="L domain-like"/>
    <property type="match status" value="1"/>
</dbReference>
<dbReference type="Gene3D" id="3.80.10.10">
    <property type="entry name" value="Ribonuclease Inhibitor"/>
    <property type="match status" value="1"/>
</dbReference>
<proteinExistence type="predicted"/>
<accession>A0AA38G026</accession>
<feature type="signal peptide" evidence="3">
    <location>
        <begin position="1"/>
        <end position="26"/>
    </location>
</feature>
<feature type="chain" id="PRO_5041309954" description="Leucine-rich repeat-containing N-terminal plant-type domain-containing protein" evidence="3">
    <location>
        <begin position="27"/>
        <end position="206"/>
    </location>
</feature>
<keyword evidence="2" id="KW-0677">Repeat</keyword>
<dbReference type="InterPro" id="IPR001611">
    <property type="entry name" value="Leu-rich_rpt"/>
</dbReference>
<dbReference type="OMA" id="SESPCGW"/>